<dbReference type="EMBL" id="JAIHOM010000058">
    <property type="protein sequence ID" value="MCW6037136.1"/>
    <property type="molecule type" value="Genomic_DNA"/>
</dbReference>
<dbReference type="Proteomes" id="UP001526426">
    <property type="component" value="Unassembled WGS sequence"/>
</dbReference>
<dbReference type="Pfam" id="PF10387">
    <property type="entry name" value="DUF2442"/>
    <property type="match status" value="1"/>
</dbReference>
<feature type="compositionally biased region" description="Basic residues" evidence="1">
    <location>
        <begin position="140"/>
        <end position="153"/>
    </location>
</feature>
<dbReference type="RefSeq" id="WP_265264973.1">
    <property type="nucleotide sequence ID" value="NZ_JAIHOM010000058.1"/>
</dbReference>
<dbReference type="InterPro" id="IPR018841">
    <property type="entry name" value="DUF2442"/>
</dbReference>
<comment type="caution">
    <text evidence="2">The sequence shown here is derived from an EMBL/GenBank/DDBJ whole genome shotgun (WGS) entry which is preliminary data.</text>
</comment>
<feature type="region of interest" description="Disordered" evidence="1">
    <location>
        <begin position="123"/>
        <end position="153"/>
    </location>
</feature>
<organism evidence="2 3">
    <name type="scientific">Spirulina subsalsa FACHB-351</name>
    <dbReference type="NCBI Taxonomy" id="234711"/>
    <lineage>
        <taxon>Bacteria</taxon>
        <taxon>Bacillati</taxon>
        <taxon>Cyanobacteriota</taxon>
        <taxon>Cyanophyceae</taxon>
        <taxon>Spirulinales</taxon>
        <taxon>Spirulinaceae</taxon>
        <taxon>Spirulina</taxon>
    </lineage>
</organism>
<protein>
    <submittedName>
        <fullName evidence="2">DUF2442 domain-containing protein</fullName>
    </submittedName>
</protein>
<gene>
    <name evidence="2" type="ORF">K4A83_12775</name>
</gene>
<evidence type="ECO:0000256" key="1">
    <source>
        <dbReference type="SAM" id="MobiDB-lite"/>
    </source>
</evidence>
<evidence type="ECO:0000313" key="3">
    <source>
        <dbReference type="Proteomes" id="UP001526426"/>
    </source>
</evidence>
<name>A0ABT3L6J9_9CYAN</name>
<keyword evidence="3" id="KW-1185">Reference proteome</keyword>
<sequence>MANKQWQQQWSFDFTDDAALDAEIAEAEARAIALVEAGPCAEAVWYNPERQLIEIQLKNGAIFAFPPHLAQGLGNASPRELEDVWLGADGLSVHWDRLDADFSIPGLVQGIFGTKAWMAELGRKGGQKSSVAKQQAARANGKKGGRPKKAKPL</sequence>
<proteinExistence type="predicted"/>
<dbReference type="Gene3D" id="3.30.2020.40">
    <property type="entry name" value="Uncharacterised protein PF10387, DUF2442"/>
    <property type="match status" value="1"/>
</dbReference>
<reference evidence="2 3" key="1">
    <citation type="submission" date="2021-08" db="EMBL/GenBank/DDBJ databases">
        <title>Draft genome sequence of Spirulina subsalsa with high tolerance to salinity and hype-accumulation of phycocyanin.</title>
        <authorList>
            <person name="Pei H."/>
            <person name="Jiang L."/>
        </authorList>
    </citation>
    <scope>NUCLEOTIDE SEQUENCE [LARGE SCALE GENOMIC DNA]</scope>
    <source>
        <strain evidence="2 3">FACHB-351</strain>
    </source>
</reference>
<accession>A0ABT3L6J9</accession>
<evidence type="ECO:0000313" key="2">
    <source>
        <dbReference type="EMBL" id="MCW6037136.1"/>
    </source>
</evidence>